<evidence type="ECO:0000313" key="1">
    <source>
        <dbReference type="EMBL" id="VEU72702.1"/>
    </source>
</evidence>
<dbReference type="Proteomes" id="UP000289862">
    <property type="component" value="Chromosome"/>
</dbReference>
<protein>
    <submittedName>
        <fullName evidence="1">Uncharacterized protein</fullName>
    </submittedName>
</protein>
<dbReference type="RefSeq" id="WP_129724549.1">
    <property type="nucleotide sequence ID" value="NZ_LR215031.1"/>
</dbReference>
<dbReference type="KEGG" id="mgal:NCTC10186_00171"/>
<evidence type="ECO:0000313" key="2">
    <source>
        <dbReference type="Proteomes" id="UP000289862"/>
    </source>
</evidence>
<keyword evidence="2" id="KW-1185">Reference proteome</keyword>
<name>A0A449AYY8_9BACT</name>
<dbReference type="AlphaFoldDB" id="A0A449AYY8"/>
<gene>
    <name evidence="1" type="ORF">NCTC10186_00171</name>
</gene>
<proteinExistence type="predicted"/>
<organism evidence="1 2">
    <name type="scientific">Mycoplasmopsis gallopavonis</name>
    <dbReference type="NCBI Taxonomy" id="76629"/>
    <lineage>
        <taxon>Bacteria</taxon>
        <taxon>Bacillati</taxon>
        <taxon>Mycoplasmatota</taxon>
        <taxon>Mycoplasmoidales</taxon>
        <taxon>Metamycoplasmataceae</taxon>
        <taxon>Mycoplasmopsis</taxon>
    </lineage>
</organism>
<dbReference type="OrthoDB" id="9968143at2"/>
<accession>A0A449AYY8</accession>
<sequence>MNFTKERQVSNFKDLKKLAIKNDLALQGELKWLAKYVNVDDLASDNQANLVKVNQIGLDPKTILNSDLSILQSNFQDLENQFLLEAGCFMDAYSFESDSIDWMLSLVDQNSAKKEQNQPQDMHNTTKIIVNKLDI</sequence>
<reference evidence="1 2" key="1">
    <citation type="submission" date="2019-01" db="EMBL/GenBank/DDBJ databases">
        <authorList>
            <consortium name="Pathogen Informatics"/>
        </authorList>
    </citation>
    <scope>NUCLEOTIDE SEQUENCE [LARGE SCALE GENOMIC DNA]</scope>
    <source>
        <strain evidence="1 2">NCTC10186</strain>
    </source>
</reference>
<dbReference type="EMBL" id="LR215031">
    <property type="protein sequence ID" value="VEU72702.1"/>
    <property type="molecule type" value="Genomic_DNA"/>
</dbReference>